<name>A0A0E9SIJ2_ANGAN</name>
<organism evidence="2">
    <name type="scientific">Anguilla anguilla</name>
    <name type="common">European freshwater eel</name>
    <name type="synonym">Muraena anguilla</name>
    <dbReference type="NCBI Taxonomy" id="7936"/>
    <lineage>
        <taxon>Eukaryota</taxon>
        <taxon>Metazoa</taxon>
        <taxon>Chordata</taxon>
        <taxon>Craniata</taxon>
        <taxon>Vertebrata</taxon>
        <taxon>Euteleostomi</taxon>
        <taxon>Actinopterygii</taxon>
        <taxon>Neopterygii</taxon>
        <taxon>Teleostei</taxon>
        <taxon>Anguilliformes</taxon>
        <taxon>Anguillidae</taxon>
        <taxon>Anguilla</taxon>
    </lineage>
</organism>
<evidence type="ECO:0000313" key="2">
    <source>
        <dbReference type="EMBL" id="JAH40485.1"/>
    </source>
</evidence>
<sequence>MTHRLQKARAGQGRKILDQKKTGWSNGLPH</sequence>
<dbReference type="EMBL" id="GBXM01068092">
    <property type="protein sequence ID" value="JAH40485.1"/>
    <property type="molecule type" value="Transcribed_RNA"/>
</dbReference>
<reference evidence="2" key="1">
    <citation type="submission" date="2014-11" db="EMBL/GenBank/DDBJ databases">
        <authorList>
            <person name="Amaro Gonzalez C."/>
        </authorList>
    </citation>
    <scope>NUCLEOTIDE SEQUENCE</scope>
</reference>
<dbReference type="AlphaFoldDB" id="A0A0E9SIJ2"/>
<proteinExistence type="predicted"/>
<feature type="region of interest" description="Disordered" evidence="1">
    <location>
        <begin position="1"/>
        <end position="30"/>
    </location>
</feature>
<accession>A0A0E9SIJ2</accession>
<protein>
    <submittedName>
        <fullName evidence="2">Uncharacterized protein</fullName>
    </submittedName>
</protein>
<reference evidence="2" key="2">
    <citation type="journal article" date="2015" name="Fish Shellfish Immunol.">
        <title>Early steps in the European eel (Anguilla anguilla)-Vibrio vulnificus interaction in the gills: Role of the RtxA13 toxin.</title>
        <authorList>
            <person name="Callol A."/>
            <person name="Pajuelo D."/>
            <person name="Ebbesson L."/>
            <person name="Teles M."/>
            <person name="MacKenzie S."/>
            <person name="Amaro C."/>
        </authorList>
    </citation>
    <scope>NUCLEOTIDE SEQUENCE</scope>
</reference>
<evidence type="ECO:0000256" key="1">
    <source>
        <dbReference type="SAM" id="MobiDB-lite"/>
    </source>
</evidence>